<dbReference type="GO" id="GO:0008380">
    <property type="term" value="P:RNA splicing"/>
    <property type="evidence" value="ECO:0007669"/>
    <property type="project" value="InterPro"/>
</dbReference>
<evidence type="ECO:0000313" key="4">
    <source>
        <dbReference type="Proteomes" id="UP000694580"/>
    </source>
</evidence>
<evidence type="ECO:0000313" key="3">
    <source>
        <dbReference type="Ensembl" id="ENSDCDP00010047354.1"/>
    </source>
</evidence>
<dbReference type="Ensembl" id="ENSDCDT00010057580.1">
    <property type="protein sequence ID" value="ENSDCDP00010047354.1"/>
    <property type="gene ID" value="ENSDCDG00010028671.1"/>
</dbReference>
<dbReference type="GeneTree" id="ENSGT00390000010811"/>
<feature type="region of interest" description="Disordered" evidence="1">
    <location>
        <begin position="202"/>
        <end position="228"/>
    </location>
</feature>
<feature type="domain" description="Sodium channel modifier 1 zinc-finger" evidence="2">
    <location>
        <begin position="69"/>
        <end position="94"/>
    </location>
</feature>
<evidence type="ECO:0000259" key="2">
    <source>
        <dbReference type="Pfam" id="PF15803"/>
    </source>
</evidence>
<dbReference type="InterPro" id="IPR033570">
    <property type="entry name" value="SCNM1"/>
</dbReference>
<reference evidence="3" key="2">
    <citation type="submission" date="2025-08" db="UniProtKB">
        <authorList>
            <consortium name="Ensembl"/>
        </authorList>
    </citation>
    <scope>IDENTIFICATION</scope>
</reference>
<dbReference type="PANTHER" id="PTHR32297:SF1">
    <property type="entry name" value="SODIUM CHANNEL MODIFIER 1"/>
    <property type="match status" value="1"/>
</dbReference>
<dbReference type="GO" id="GO:0005634">
    <property type="term" value="C:nucleus"/>
    <property type="evidence" value="ECO:0007669"/>
    <property type="project" value="TreeGrafter"/>
</dbReference>
<name>A0AAY4DQ71_9TELE</name>
<dbReference type="Proteomes" id="UP000694580">
    <property type="component" value="Chromosome 5"/>
</dbReference>
<gene>
    <name evidence="3" type="primary">SCNM1</name>
</gene>
<evidence type="ECO:0000256" key="1">
    <source>
        <dbReference type="SAM" id="MobiDB-lite"/>
    </source>
</evidence>
<dbReference type="PANTHER" id="PTHR32297">
    <property type="entry name" value="SODIUM CHANNEL MODIFIER 1"/>
    <property type="match status" value="1"/>
</dbReference>
<proteinExistence type="predicted"/>
<dbReference type="Pfam" id="PF15803">
    <property type="entry name" value="zf-SCNM1"/>
    <property type="match status" value="1"/>
</dbReference>
<reference evidence="3" key="3">
    <citation type="submission" date="2025-09" db="UniProtKB">
        <authorList>
            <consortium name="Ensembl"/>
        </authorList>
    </citation>
    <scope>IDENTIFICATION</scope>
</reference>
<reference evidence="3 4" key="1">
    <citation type="submission" date="2020-06" db="EMBL/GenBank/DDBJ databases">
        <authorList>
            <consortium name="Wellcome Sanger Institute Data Sharing"/>
        </authorList>
    </citation>
    <scope>NUCLEOTIDE SEQUENCE [LARGE SCALE GENOMIC DNA]</scope>
</reference>
<sequence length="266" mass="30889">MSFKREGDDQSQLNVLKVVYSPCCRRVIAVRLGFISRFSLHQKRRVADLLSNFIPEDEATLLKNGRYACLVCSHRPVFDTVNMLAIHRKGKRHSEGVKWFYRKKLELQNEIEKRRHQTYIENDSEQQNAESSAPLLTQTRKITHHALLRTTPYSSCHKKSSSRTVKAFNSVCSDGQTLHQSTSCLVPSVEVVCSDNTYTVSQEDSNKQSAERIQGSQHGQAEPITAQRQKEMEHYLKLKRYSFRIMFSPRLSHEHLILMELHFTFY</sequence>
<dbReference type="AlphaFoldDB" id="A0AAY4DQ71"/>
<accession>A0AAY4DQ71</accession>
<dbReference type="InterPro" id="IPR031622">
    <property type="entry name" value="Znf-SCNM1"/>
</dbReference>
<protein>
    <recommendedName>
        <fullName evidence="2">Sodium channel modifier 1 zinc-finger domain-containing protein</fullName>
    </recommendedName>
</protein>
<organism evidence="3 4">
    <name type="scientific">Denticeps clupeoides</name>
    <name type="common">denticle herring</name>
    <dbReference type="NCBI Taxonomy" id="299321"/>
    <lineage>
        <taxon>Eukaryota</taxon>
        <taxon>Metazoa</taxon>
        <taxon>Chordata</taxon>
        <taxon>Craniata</taxon>
        <taxon>Vertebrata</taxon>
        <taxon>Euteleostomi</taxon>
        <taxon>Actinopterygii</taxon>
        <taxon>Neopterygii</taxon>
        <taxon>Teleostei</taxon>
        <taxon>Clupei</taxon>
        <taxon>Clupeiformes</taxon>
        <taxon>Denticipitoidei</taxon>
        <taxon>Denticipitidae</taxon>
        <taxon>Denticeps</taxon>
    </lineage>
</organism>
<keyword evidence="4" id="KW-1185">Reference proteome</keyword>